<dbReference type="InterPro" id="IPR011055">
    <property type="entry name" value="Dup_hybrid_motif"/>
</dbReference>
<reference evidence="4" key="1">
    <citation type="submission" date="2015-11" db="EMBL/GenBank/DDBJ databases">
        <title>Complete genome sequence of a polyethylene glycol-degrading strain Sphingopyxis terrae strain 203-1 (NBRC 15098).</title>
        <authorList>
            <person name="Yoshiyuki O."/>
            <person name="Shouta N."/>
            <person name="Nagata Y."/>
            <person name="Numata M."/>
            <person name="Tsuchikane K."/>
            <person name="Hosoyama A."/>
            <person name="Yamazoe A."/>
            <person name="Tsuda M."/>
            <person name="Fujita N."/>
            <person name="Kawai F."/>
        </authorList>
    </citation>
    <scope>NUCLEOTIDE SEQUENCE [LARGE SCALE GENOMIC DNA]</scope>
    <source>
        <strain evidence="4">203-1</strain>
    </source>
</reference>
<organism evidence="3 4">
    <name type="scientific">Sphingopyxis terrae subsp. terrae NBRC 15098</name>
    <dbReference type="NCBI Taxonomy" id="1219058"/>
    <lineage>
        <taxon>Bacteria</taxon>
        <taxon>Pseudomonadati</taxon>
        <taxon>Pseudomonadota</taxon>
        <taxon>Alphaproteobacteria</taxon>
        <taxon>Sphingomonadales</taxon>
        <taxon>Sphingomonadaceae</taxon>
        <taxon>Sphingopyxis</taxon>
    </lineage>
</organism>
<dbReference type="InterPro" id="IPR018392">
    <property type="entry name" value="LysM"/>
</dbReference>
<dbReference type="PROSITE" id="PS51257">
    <property type="entry name" value="PROKAR_LIPOPROTEIN"/>
    <property type="match status" value="1"/>
</dbReference>
<dbReference type="SMART" id="SM00257">
    <property type="entry name" value="LysM"/>
    <property type="match status" value="2"/>
</dbReference>
<evidence type="ECO:0000259" key="2">
    <source>
        <dbReference type="PROSITE" id="PS51782"/>
    </source>
</evidence>
<sequence>MGKIHHYIGALTGALALSACIPATTAPAPRAAAPTQQARASDFERGSLGEVVGGDARPTWALQRVAANARDIAASTYVVRPGDTLRAIGAMTGAGSEGIAMENDLAPPYTLHPGQQLRIPAGRYHRVAAGETGIGIALAYGVDWGEVVTINALAEPYILRVGQRLRLPASARPLTPEQVDVAARAAAFRLDIDDIMTGSQPALAARTRPAAASAAPRAPVTTAIAPPAAFSGRFQWPLQGKLIARFGPLAPGKVNDGINIAAARGTPIHAAAAGVVAYAGDQIAVYGGLILIDHGGGWMSAYGHAAKIDVQRGQAVKAGEVIGLAGATGQVQSPQLHFQLRKNRIPVDPMKQLPPR</sequence>
<keyword evidence="1" id="KW-0732">Signal</keyword>
<feature type="signal peptide" evidence="1">
    <location>
        <begin position="1"/>
        <end position="25"/>
    </location>
</feature>
<proteinExistence type="predicted"/>
<dbReference type="CDD" id="cd00118">
    <property type="entry name" value="LysM"/>
    <property type="match status" value="2"/>
</dbReference>
<dbReference type="PANTHER" id="PTHR21666">
    <property type="entry name" value="PEPTIDASE-RELATED"/>
    <property type="match status" value="1"/>
</dbReference>
<dbReference type="Proteomes" id="UP000076234">
    <property type="component" value="Chromosome"/>
</dbReference>
<dbReference type="STRING" id="1219058.AOA14_12630"/>
<dbReference type="AlphaFoldDB" id="A0A142W097"/>
<dbReference type="PROSITE" id="PS51782">
    <property type="entry name" value="LYSM"/>
    <property type="match status" value="2"/>
</dbReference>
<gene>
    <name evidence="3" type="ORF">AOA14_12630</name>
</gene>
<dbReference type="InterPro" id="IPR050570">
    <property type="entry name" value="Cell_wall_metabolism_enzyme"/>
</dbReference>
<feature type="chain" id="PRO_5007502492" description="LysM domain-containing protein" evidence="1">
    <location>
        <begin position="26"/>
        <end position="356"/>
    </location>
</feature>
<dbReference type="Gene3D" id="3.10.350.10">
    <property type="entry name" value="LysM domain"/>
    <property type="match status" value="2"/>
</dbReference>
<evidence type="ECO:0000313" key="3">
    <source>
        <dbReference type="EMBL" id="AMU95454.1"/>
    </source>
</evidence>
<dbReference type="RefSeq" id="WP_062902068.1">
    <property type="nucleotide sequence ID" value="NZ_CP013342.1"/>
</dbReference>
<dbReference type="PANTHER" id="PTHR21666:SF270">
    <property type="entry name" value="MUREIN HYDROLASE ACTIVATOR ENVC"/>
    <property type="match status" value="1"/>
</dbReference>
<dbReference type="GO" id="GO:0004222">
    <property type="term" value="F:metalloendopeptidase activity"/>
    <property type="evidence" value="ECO:0007669"/>
    <property type="project" value="TreeGrafter"/>
</dbReference>
<evidence type="ECO:0000256" key="1">
    <source>
        <dbReference type="SAM" id="SignalP"/>
    </source>
</evidence>
<evidence type="ECO:0000313" key="4">
    <source>
        <dbReference type="Proteomes" id="UP000076234"/>
    </source>
</evidence>
<dbReference type="SUPFAM" id="SSF54106">
    <property type="entry name" value="LysM domain"/>
    <property type="match status" value="1"/>
</dbReference>
<dbReference type="SUPFAM" id="SSF51261">
    <property type="entry name" value="Duplicated hybrid motif"/>
    <property type="match status" value="1"/>
</dbReference>
<dbReference type="KEGG" id="ster:AOA14_12630"/>
<dbReference type="Gene3D" id="2.70.70.10">
    <property type="entry name" value="Glucose Permease (Domain IIA)"/>
    <property type="match status" value="1"/>
</dbReference>
<dbReference type="InterPro" id="IPR036779">
    <property type="entry name" value="LysM_dom_sf"/>
</dbReference>
<dbReference type="Pfam" id="PF01476">
    <property type="entry name" value="LysM"/>
    <property type="match status" value="2"/>
</dbReference>
<name>A0A142W097_9SPHN</name>
<reference evidence="3 4" key="2">
    <citation type="journal article" date="2016" name="Genome Announc.">
        <title>Complete Genome Sequence of Sphingopyxis terrae Strain 203-1 (NBRC 111660), a Polyethylene Glycol Degrader.</title>
        <authorList>
            <person name="Ohtsubo Y."/>
            <person name="Nonoyama S."/>
            <person name="Nagata Y."/>
            <person name="Numata M."/>
            <person name="Tsuchikane K."/>
            <person name="Hosoyama A."/>
            <person name="Yamazoe A."/>
            <person name="Tsuda M."/>
            <person name="Fujita N."/>
            <person name="Kawai F."/>
        </authorList>
    </citation>
    <scope>NUCLEOTIDE SEQUENCE [LARGE SCALE GENOMIC DNA]</scope>
    <source>
        <strain evidence="3 4">203-1</strain>
    </source>
</reference>
<accession>A0A142W097</accession>
<feature type="domain" description="LysM" evidence="2">
    <location>
        <begin position="75"/>
        <end position="119"/>
    </location>
</feature>
<dbReference type="CDD" id="cd12797">
    <property type="entry name" value="M23_peptidase"/>
    <property type="match status" value="1"/>
</dbReference>
<protein>
    <recommendedName>
        <fullName evidence="2">LysM domain-containing protein</fullName>
    </recommendedName>
</protein>
<dbReference type="InterPro" id="IPR016047">
    <property type="entry name" value="M23ase_b-sheet_dom"/>
</dbReference>
<dbReference type="EMBL" id="CP013342">
    <property type="protein sequence ID" value="AMU95454.1"/>
    <property type="molecule type" value="Genomic_DNA"/>
</dbReference>
<dbReference type="Pfam" id="PF01551">
    <property type="entry name" value="Peptidase_M23"/>
    <property type="match status" value="1"/>
</dbReference>
<feature type="domain" description="LysM" evidence="2">
    <location>
        <begin position="123"/>
        <end position="167"/>
    </location>
</feature>